<proteinExistence type="predicted"/>
<feature type="domain" description="Integrase zinc-binding" evidence="2">
    <location>
        <begin position="389"/>
        <end position="435"/>
    </location>
</feature>
<gene>
    <name evidence="3" type="ORF">JTE90_022056</name>
</gene>
<dbReference type="AlphaFoldDB" id="A0AAV6TI70"/>
<comment type="caution">
    <text evidence="3">The sequence shown here is derived from an EMBL/GenBank/DDBJ whole genome shotgun (WGS) entry which is preliminary data.</text>
</comment>
<sequence>MEKLNRDRTQMRRAFTKAANEAKCLIEKEDKQNSEVRKILDILEDKANRMFKMDEEIKEIYLSEDPFDENAFEREFDSAETYRNNWISIKNDCEDILNRLPSLPNDVDQDANKDVKVPKIDESATNVVSEETEILTSQEKSGTFLQTLIVKVKAKNNSYKLARLLMDTGSQRSYITKDGVAKLGIQKTCQESLSQSLFGGAKTKVQKHGVYDVTLLSCDNSFEIKVTMLDQDRICNFVPKLSKEHLSSLELVPDEDVYKEKRKTVVVQLSCEEENFTTKLLYFSQYMKMVRMISWMQRFVYNSLHCSKKMRGELTLEEVQEAEGKLFRCIQKECFQNEGAKVLEKMQTFKDDKGTIRIRTKLLHGDETNEFKFPVVLPGKHTIVRRMVYHEHYLLQHAGSGILISNLRERFWIIGLRRVAKSVISHCVICKRFKSNPVEPPFAPLPNDRIKNAAVFEMLWIVKVVTKGFDMSKSYVWTCVQDFEVNTWL</sequence>
<name>A0AAV6TI70_9ARAC</name>
<dbReference type="PANTHER" id="PTHR47331:SF2">
    <property type="match status" value="1"/>
</dbReference>
<dbReference type="InterPro" id="IPR041588">
    <property type="entry name" value="Integrase_H2C2"/>
</dbReference>
<dbReference type="PANTHER" id="PTHR47331">
    <property type="entry name" value="PHD-TYPE DOMAIN-CONTAINING PROTEIN"/>
    <property type="match status" value="1"/>
</dbReference>
<evidence type="ECO:0000313" key="4">
    <source>
        <dbReference type="Proteomes" id="UP000827092"/>
    </source>
</evidence>
<keyword evidence="4" id="KW-1185">Reference proteome</keyword>
<dbReference type="EMBL" id="JAFNEN010003999">
    <property type="protein sequence ID" value="KAG8171419.1"/>
    <property type="molecule type" value="Genomic_DNA"/>
</dbReference>
<dbReference type="InterPro" id="IPR021109">
    <property type="entry name" value="Peptidase_aspartic_dom_sf"/>
</dbReference>
<protein>
    <recommendedName>
        <fullName evidence="2">Integrase zinc-binding domain-containing protein</fullName>
    </recommendedName>
</protein>
<dbReference type="Gene3D" id="2.40.70.10">
    <property type="entry name" value="Acid Proteases"/>
    <property type="match status" value="1"/>
</dbReference>
<accession>A0AAV6TI70</accession>
<reference evidence="3 4" key="1">
    <citation type="journal article" date="2022" name="Nat. Ecol. Evol.">
        <title>A masculinizing supergene underlies an exaggerated male reproductive morph in a spider.</title>
        <authorList>
            <person name="Hendrickx F."/>
            <person name="De Corte Z."/>
            <person name="Sonet G."/>
            <person name="Van Belleghem S.M."/>
            <person name="Kostlbacher S."/>
            <person name="Vangestel C."/>
        </authorList>
    </citation>
    <scope>NUCLEOTIDE SEQUENCE [LARGE SCALE GENOMIC DNA]</scope>
    <source>
        <strain evidence="3">W744_W776</strain>
    </source>
</reference>
<keyword evidence="1" id="KW-0175">Coiled coil</keyword>
<evidence type="ECO:0000259" key="2">
    <source>
        <dbReference type="Pfam" id="PF17921"/>
    </source>
</evidence>
<dbReference type="Proteomes" id="UP000827092">
    <property type="component" value="Unassembled WGS sequence"/>
</dbReference>
<organism evidence="3 4">
    <name type="scientific">Oedothorax gibbosus</name>
    <dbReference type="NCBI Taxonomy" id="931172"/>
    <lineage>
        <taxon>Eukaryota</taxon>
        <taxon>Metazoa</taxon>
        <taxon>Ecdysozoa</taxon>
        <taxon>Arthropoda</taxon>
        <taxon>Chelicerata</taxon>
        <taxon>Arachnida</taxon>
        <taxon>Araneae</taxon>
        <taxon>Araneomorphae</taxon>
        <taxon>Entelegynae</taxon>
        <taxon>Araneoidea</taxon>
        <taxon>Linyphiidae</taxon>
        <taxon>Erigoninae</taxon>
        <taxon>Oedothorax</taxon>
    </lineage>
</organism>
<dbReference type="Pfam" id="PF17921">
    <property type="entry name" value="Integrase_H2C2"/>
    <property type="match status" value="1"/>
</dbReference>
<evidence type="ECO:0000256" key="1">
    <source>
        <dbReference type="SAM" id="Coils"/>
    </source>
</evidence>
<evidence type="ECO:0000313" key="3">
    <source>
        <dbReference type="EMBL" id="KAG8171419.1"/>
    </source>
</evidence>
<feature type="coiled-coil region" evidence="1">
    <location>
        <begin position="1"/>
        <end position="46"/>
    </location>
</feature>